<evidence type="ECO:0000313" key="3">
    <source>
        <dbReference type="Proteomes" id="UP000239757"/>
    </source>
</evidence>
<dbReference type="AlphaFoldDB" id="A0A2P5YL30"/>
<feature type="region of interest" description="Disordered" evidence="1">
    <location>
        <begin position="71"/>
        <end position="108"/>
    </location>
</feature>
<proteinExistence type="predicted"/>
<evidence type="ECO:0000313" key="2">
    <source>
        <dbReference type="EMBL" id="PPS16307.1"/>
    </source>
</evidence>
<reference evidence="2 3" key="1">
    <citation type="submission" date="2015-01" db="EMBL/GenBank/DDBJ databases">
        <title>Genome of allotetraploid Gossypium barbadense reveals genomic plasticity and fiber elongation in cotton evolution.</title>
        <authorList>
            <person name="Chen X."/>
            <person name="Liu X."/>
            <person name="Zhao B."/>
            <person name="Zheng H."/>
            <person name="Hu Y."/>
            <person name="Lu G."/>
            <person name="Yang C."/>
            <person name="Chen J."/>
            <person name="Shan C."/>
            <person name="Zhang L."/>
            <person name="Zhou Y."/>
            <person name="Wang L."/>
            <person name="Guo W."/>
            <person name="Bai Y."/>
            <person name="Ruan J."/>
            <person name="Shangguan X."/>
            <person name="Mao Y."/>
            <person name="Jiang J."/>
            <person name="Zhu Y."/>
            <person name="Lei J."/>
            <person name="Kang H."/>
            <person name="Chen S."/>
            <person name="He X."/>
            <person name="Wang R."/>
            <person name="Wang Y."/>
            <person name="Chen J."/>
            <person name="Wang L."/>
            <person name="Yu S."/>
            <person name="Wang B."/>
            <person name="Wei J."/>
            <person name="Song S."/>
            <person name="Lu X."/>
            <person name="Gao Z."/>
            <person name="Gu W."/>
            <person name="Deng X."/>
            <person name="Ma D."/>
            <person name="Wang S."/>
            <person name="Liang W."/>
            <person name="Fang L."/>
            <person name="Cai C."/>
            <person name="Zhu X."/>
            <person name="Zhou B."/>
            <person name="Zhang Y."/>
            <person name="Chen Z."/>
            <person name="Xu S."/>
            <person name="Zhu R."/>
            <person name="Wang S."/>
            <person name="Zhang T."/>
            <person name="Zhao G."/>
        </authorList>
    </citation>
    <scope>NUCLEOTIDE SEQUENCE [LARGE SCALE GENOMIC DNA]</scope>
    <source>
        <strain evidence="3">cv. Xinhai21</strain>
        <tissue evidence="2">Leaf</tissue>
    </source>
</reference>
<evidence type="ECO:0000256" key="1">
    <source>
        <dbReference type="SAM" id="MobiDB-lite"/>
    </source>
</evidence>
<dbReference type="Proteomes" id="UP000239757">
    <property type="component" value="Unassembled WGS sequence"/>
</dbReference>
<gene>
    <name evidence="2" type="ORF">GOBAR_AA04271</name>
</gene>
<name>A0A2P5YL30_GOSBA</name>
<accession>A0A2P5YL30</accession>
<sequence>MLTKFISVSETHFQNTETALKNQQASIQGLETQTDKEGLVEPASELRQGFVVSQDKGEVDHSKTKTEIVSKNAYESCSNNNKGPIHEERRSRTHDKPKSHHDQLNDAPNQLKVGDKVLLDAADLRIATSEPNKGIPLTVLNIFPYGTVEVIHPKFGTFKLIAGMRSVNSSSHYDHKPKRFSHPHGQAHGLAYGHVKTREKIRAHGVLHGRVPQNLYKPLTIHNLPLQKSLTLAAITLHAQLTTPVQCHPHVTIIAYFDNPGTVQFCLGSLVRQLSVPDFGVALGLYTEEFMDDNELSTLHRHIHYSPSKCWRDLVPASATYDPSHSKASALSPSFGYLHAHLAHTLTGRRESTGIITTHDTYFLWSMANGHVLYLPYFITLTIRHQTERHPRGSSLSSPM</sequence>
<dbReference type="OrthoDB" id="1685790at2759"/>
<organism evidence="2 3">
    <name type="scientific">Gossypium barbadense</name>
    <name type="common">Sea Island cotton</name>
    <name type="synonym">Hibiscus barbadensis</name>
    <dbReference type="NCBI Taxonomy" id="3634"/>
    <lineage>
        <taxon>Eukaryota</taxon>
        <taxon>Viridiplantae</taxon>
        <taxon>Streptophyta</taxon>
        <taxon>Embryophyta</taxon>
        <taxon>Tracheophyta</taxon>
        <taxon>Spermatophyta</taxon>
        <taxon>Magnoliopsida</taxon>
        <taxon>eudicotyledons</taxon>
        <taxon>Gunneridae</taxon>
        <taxon>Pentapetalae</taxon>
        <taxon>rosids</taxon>
        <taxon>malvids</taxon>
        <taxon>Malvales</taxon>
        <taxon>Malvaceae</taxon>
        <taxon>Malvoideae</taxon>
        <taxon>Gossypium</taxon>
    </lineage>
</organism>
<protein>
    <submittedName>
        <fullName evidence="2">Uncharacterized protein</fullName>
    </submittedName>
</protein>
<dbReference type="EMBL" id="KZ663041">
    <property type="protein sequence ID" value="PPS16307.1"/>
    <property type="molecule type" value="Genomic_DNA"/>
</dbReference>
<feature type="compositionally biased region" description="Polar residues" evidence="1">
    <location>
        <begin position="71"/>
        <end position="82"/>
    </location>
</feature>
<feature type="compositionally biased region" description="Basic and acidic residues" evidence="1">
    <location>
        <begin position="84"/>
        <end position="104"/>
    </location>
</feature>